<keyword evidence="16" id="KW-1185">Reference proteome</keyword>
<evidence type="ECO:0000256" key="9">
    <source>
        <dbReference type="ARBA" id="ARBA00079701"/>
    </source>
</evidence>
<keyword evidence="3" id="KW-0805">Transcription regulation</keyword>
<reference evidence="15 16" key="1">
    <citation type="submission" date="2019-09" db="EMBL/GenBank/DDBJ databases">
        <title>Bird 10,000 Genomes (B10K) Project - Family phase.</title>
        <authorList>
            <person name="Zhang G."/>
        </authorList>
    </citation>
    <scope>NUCLEOTIDE SEQUENCE [LARGE SCALE GENOMIC DNA]</scope>
    <source>
        <strain evidence="15">B10K-DU-028-75</strain>
        <tissue evidence="15">Mixed tissue sample</tissue>
    </source>
</reference>
<dbReference type="Pfam" id="PF13921">
    <property type="entry name" value="Myb_DNA-bind_6"/>
    <property type="match status" value="1"/>
</dbReference>
<feature type="domain" description="Myb-like" evidence="12">
    <location>
        <begin position="296"/>
        <end position="348"/>
    </location>
</feature>
<dbReference type="OrthoDB" id="2143914at2759"/>
<feature type="domain" description="Myb-like" evidence="12">
    <location>
        <begin position="403"/>
        <end position="454"/>
    </location>
</feature>
<accession>A0A7K6ABA5</accession>
<dbReference type="GO" id="GO:0019185">
    <property type="term" value="C:snRNA-activating protein complex"/>
    <property type="evidence" value="ECO:0007669"/>
    <property type="project" value="TreeGrafter"/>
</dbReference>
<evidence type="ECO:0000259" key="12">
    <source>
        <dbReference type="PROSITE" id="PS50090"/>
    </source>
</evidence>
<feature type="domain" description="SANT" evidence="13">
    <location>
        <begin position="458"/>
        <end position="507"/>
    </location>
</feature>
<feature type="domain" description="SANT" evidence="13">
    <location>
        <begin position="406"/>
        <end position="452"/>
    </location>
</feature>
<feature type="non-terminal residue" evidence="15">
    <location>
        <position position="1"/>
    </location>
</feature>
<comment type="caution">
    <text evidence="15">The sequence shown here is derived from an EMBL/GenBank/DDBJ whole genome shotgun (WGS) entry which is preliminary data.</text>
</comment>
<dbReference type="Pfam" id="PF00249">
    <property type="entry name" value="Myb_DNA-binding"/>
    <property type="match status" value="2"/>
</dbReference>
<dbReference type="InterPro" id="IPR017930">
    <property type="entry name" value="Myb_dom"/>
</dbReference>
<dbReference type="InterPro" id="IPR009057">
    <property type="entry name" value="Homeodomain-like_sf"/>
</dbReference>
<evidence type="ECO:0000256" key="8">
    <source>
        <dbReference type="ARBA" id="ARBA00071222"/>
    </source>
</evidence>
<feature type="region of interest" description="Disordered" evidence="11">
    <location>
        <begin position="1365"/>
        <end position="1388"/>
    </location>
</feature>
<dbReference type="Gene3D" id="1.10.10.60">
    <property type="entry name" value="Homeodomain-like"/>
    <property type="match status" value="4"/>
</dbReference>
<evidence type="ECO:0000259" key="14">
    <source>
        <dbReference type="PROSITE" id="PS51294"/>
    </source>
</evidence>
<proteinExistence type="predicted"/>
<dbReference type="EMBL" id="VZRK01000533">
    <property type="protein sequence ID" value="NWU86699.1"/>
    <property type="molecule type" value="Genomic_DNA"/>
</dbReference>
<feature type="non-terminal residue" evidence="15">
    <location>
        <position position="1388"/>
    </location>
</feature>
<protein>
    <recommendedName>
        <fullName evidence="8">snRNA-activating protein complex subunit 4</fullName>
    </recommendedName>
    <alternativeName>
        <fullName evidence="9">snRNA-activating protein complex 190 kDa subunit</fullName>
    </alternativeName>
</protein>
<dbReference type="SUPFAM" id="SSF46689">
    <property type="entry name" value="Homeodomain-like"/>
    <property type="match status" value="3"/>
</dbReference>
<evidence type="ECO:0000256" key="6">
    <source>
        <dbReference type="ARBA" id="ARBA00023242"/>
    </source>
</evidence>
<evidence type="ECO:0000256" key="4">
    <source>
        <dbReference type="ARBA" id="ARBA00023125"/>
    </source>
</evidence>
<evidence type="ECO:0000313" key="15">
    <source>
        <dbReference type="EMBL" id="NWU86699.1"/>
    </source>
</evidence>
<dbReference type="Proteomes" id="UP000550309">
    <property type="component" value="Unassembled WGS sequence"/>
</dbReference>
<dbReference type="PROSITE" id="PS50090">
    <property type="entry name" value="MYB_LIKE"/>
    <property type="match status" value="4"/>
</dbReference>
<keyword evidence="1" id="KW-0597">Phosphoprotein</keyword>
<keyword evidence="5" id="KW-0804">Transcription</keyword>
<evidence type="ECO:0000256" key="5">
    <source>
        <dbReference type="ARBA" id="ARBA00023163"/>
    </source>
</evidence>
<feature type="region of interest" description="Disordered" evidence="11">
    <location>
        <begin position="513"/>
        <end position="558"/>
    </location>
</feature>
<feature type="coiled-coil region" evidence="10">
    <location>
        <begin position="228"/>
        <end position="255"/>
    </location>
</feature>
<dbReference type="SMART" id="SM00717">
    <property type="entry name" value="SANT"/>
    <property type="match status" value="5"/>
</dbReference>
<feature type="domain" description="HTH myb-type" evidence="14">
    <location>
        <begin position="296"/>
        <end position="352"/>
    </location>
</feature>
<evidence type="ECO:0000313" key="16">
    <source>
        <dbReference type="Proteomes" id="UP000550309"/>
    </source>
</evidence>
<dbReference type="InterPro" id="IPR001005">
    <property type="entry name" value="SANT/Myb"/>
</dbReference>
<feature type="compositionally biased region" description="Acidic residues" evidence="11">
    <location>
        <begin position="72"/>
        <end position="83"/>
    </location>
</feature>
<feature type="compositionally biased region" description="Acidic residues" evidence="11">
    <location>
        <begin position="531"/>
        <end position="550"/>
    </location>
</feature>
<keyword evidence="10" id="KW-0175">Coiled coil</keyword>
<feature type="domain" description="Myb-like" evidence="12">
    <location>
        <begin position="455"/>
        <end position="506"/>
    </location>
</feature>
<dbReference type="GO" id="GO:0042796">
    <property type="term" value="P:snRNA transcription by RNA polymerase III"/>
    <property type="evidence" value="ECO:0007669"/>
    <property type="project" value="TreeGrafter"/>
</dbReference>
<dbReference type="InterPro" id="IPR017884">
    <property type="entry name" value="SANT_dom"/>
</dbReference>
<dbReference type="PROSITE" id="PS51294">
    <property type="entry name" value="HTH_MYB"/>
    <property type="match status" value="3"/>
</dbReference>
<evidence type="ECO:0000256" key="7">
    <source>
        <dbReference type="ARBA" id="ARBA00025193"/>
    </source>
</evidence>
<dbReference type="FunFam" id="1.10.10.60:FF:000016">
    <property type="entry name" value="Transcriptional activator Myb isoform A"/>
    <property type="match status" value="1"/>
</dbReference>
<evidence type="ECO:0000256" key="11">
    <source>
        <dbReference type="SAM" id="MobiDB-lite"/>
    </source>
</evidence>
<dbReference type="FunFam" id="1.10.10.60:FF:000321">
    <property type="entry name" value="Small nuclear RNA-activating complex, polypeptide 4"/>
    <property type="match status" value="1"/>
</dbReference>
<keyword evidence="6" id="KW-0539">Nucleus</keyword>
<feature type="region of interest" description="Disordered" evidence="11">
    <location>
        <begin position="1161"/>
        <end position="1237"/>
    </location>
</feature>
<comment type="function">
    <text evidence="7">Part of the SNAPc complex required for the transcription of both RNA polymerase II and III small-nuclear RNA genes. Binds to the proximal sequence element (PSE), a non-TATA-box basal promoter element common to these 2 types of genes. Recruits TBP and BRF2 to the U6 snRNA TATA box.</text>
</comment>
<dbReference type="PROSITE" id="PS51293">
    <property type="entry name" value="SANT"/>
    <property type="match status" value="2"/>
</dbReference>
<evidence type="ECO:0000256" key="2">
    <source>
        <dbReference type="ARBA" id="ARBA00022737"/>
    </source>
</evidence>
<feature type="region of interest" description="Disordered" evidence="11">
    <location>
        <begin position="25"/>
        <end position="88"/>
    </location>
</feature>
<feature type="region of interest" description="Disordered" evidence="11">
    <location>
        <begin position="1088"/>
        <end position="1126"/>
    </location>
</feature>
<keyword evidence="2" id="KW-0677">Repeat</keyword>
<feature type="compositionally biased region" description="Gly residues" evidence="11">
    <location>
        <begin position="47"/>
        <end position="62"/>
    </location>
</feature>
<feature type="region of interest" description="Disordered" evidence="11">
    <location>
        <begin position="852"/>
        <end position="871"/>
    </location>
</feature>
<feature type="compositionally biased region" description="Polar residues" evidence="11">
    <location>
        <begin position="572"/>
        <end position="585"/>
    </location>
</feature>
<evidence type="ECO:0000259" key="13">
    <source>
        <dbReference type="PROSITE" id="PS51293"/>
    </source>
</evidence>
<feature type="domain" description="HTH myb-type" evidence="14">
    <location>
        <begin position="403"/>
        <end position="458"/>
    </location>
</feature>
<dbReference type="InterPro" id="IPR051575">
    <property type="entry name" value="Myb-like_DNA-bd"/>
</dbReference>
<dbReference type="PANTHER" id="PTHR46621:SF1">
    <property type="entry name" value="SNRNA-ACTIVATING PROTEIN COMPLEX SUBUNIT 4"/>
    <property type="match status" value="1"/>
</dbReference>
<feature type="domain" description="HTH myb-type" evidence="14">
    <location>
        <begin position="459"/>
        <end position="510"/>
    </location>
</feature>
<dbReference type="GO" id="GO:0001006">
    <property type="term" value="F:RNA polymerase III type 3 promoter sequence-specific DNA binding"/>
    <property type="evidence" value="ECO:0007669"/>
    <property type="project" value="TreeGrafter"/>
</dbReference>
<dbReference type="FunFam" id="1.10.10.60:FF:000314">
    <property type="entry name" value="Small nuclear RNA-activating complex, polypeptide 4"/>
    <property type="match status" value="1"/>
</dbReference>
<dbReference type="GO" id="GO:0042795">
    <property type="term" value="P:snRNA transcription by RNA polymerase II"/>
    <property type="evidence" value="ECO:0007669"/>
    <property type="project" value="TreeGrafter"/>
</dbReference>
<name>A0A7K6ABA5_ONYCO</name>
<dbReference type="CDD" id="cd00167">
    <property type="entry name" value="SANT"/>
    <property type="match status" value="2"/>
</dbReference>
<organism evidence="15 16">
    <name type="scientific">Onychorhynchus coronatus</name>
    <name type="common">Royal flycatcher</name>
    <dbReference type="NCBI Taxonomy" id="360224"/>
    <lineage>
        <taxon>Eukaryota</taxon>
        <taxon>Metazoa</taxon>
        <taxon>Chordata</taxon>
        <taxon>Craniata</taxon>
        <taxon>Vertebrata</taxon>
        <taxon>Euteleostomi</taxon>
        <taxon>Archelosauria</taxon>
        <taxon>Archosauria</taxon>
        <taxon>Dinosauria</taxon>
        <taxon>Saurischia</taxon>
        <taxon>Theropoda</taxon>
        <taxon>Coelurosauria</taxon>
        <taxon>Aves</taxon>
        <taxon>Neognathae</taxon>
        <taxon>Neoaves</taxon>
        <taxon>Telluraves</taxon>
        <taxon>Australaves</taxon>
        <taxon>Passeriformes</taxon>
        <taxon>Tyrannidae</taxon>
        <taxon>Onychorhynchus</taxon>
    </lineage>
</organism>
<feature type="region of interest" description="Disordered" evidence="11">
    <location>
        <begin position="571"/>
        <end position="609"/>
    </location>
</feature>
<feature type="region of interest" description="Disordered" evidence="11">
    <location>
        <begin position="951"/>
        <end position="979"/>
    </location>
</feature>
<sequence>RSPRSPPGLDLDAERERIRREIEELERSLQPGGVDAELAMSDCSLSSGGGTSSGGAQRGGPGAAAPAWGEMEREEDSSDDDIESLPQDPETCLQMNHVYQEVIQEKIEEVELLLAQNREQQKEIMGELDGSTKTAKAGDGRNLPANVFLGHFMKPYFKDKTTGIGPPSNEDAKEKAAQGIKSFEQLNSAKWKSREKTLLQKSVVSDRLQRLLQPKLLKMSYWNQKLEKVKTETEKQTLEKQIKEVEREIEAINQLPESDLLGNRFDEHDWEKISNIHFDGQRSSEELKKFWENWEHPSINKKEWTEEEIEKLKKIAAKHNYLDWQTIAQELGTNRTPFQCLQKYQIYNKDLKRKEWTRAEDQMLLELVQEMRVGSHIPYKKIAYYMEGRDSAQLIYRWTKSVDPSLKKGPWTPEEDAMLLAAVKKYGEKDWYKIRTEVPGRSDAQCRDRYLKALHWDVKKGKWSLEEEEQLIELVEKHGLGHWSKIASELPHRTGSQCLSKWKLMIGSKKKRSRAAKRQYDEESTSSSESSSEDIELDLADSSEEEEEEEITSRTSKEECALPSIDLWVPTQPDTQEANKGRCQTSALSSPGSAGAGSSGSDIPRAACDGDMDRAAADSSQLNTLLRGIARPHSTDVVVRNPAECGKQVLRVTLEDVRRILRNNTFFQRKFVSASSMLKPPVGLLARAAGVSAAVGQNLQGLQNMPHKTYLQERERWKRLSLDRKLLMAVTPWVGNVLLPCTLQTGKMAFHQTKADAIQEKVKSISLTSTPLFTLFIQLFQIDTKGCMKIIRERKLRELELLKADARRPQQVLGRVRNSSQPCAQRNSQRGIPRSAVRRPVALKARETCAAAFESSAPAPPAQGQRQKPKTVSELLREKRLREAQAKKAMQRTVLVAPQVLVSGPLIIQRPPQQIIPSAQAGSKPAAAGCANSQVQGVSAPVPASAAAAGSTSAVVPENHSSAVPEAGQSPGCSQGTDLQCSKELKEQALESMVPVGLESGTNKLSLPTPVPCELNSNGPQPRPVSLLPALVTPQAGSPVIPNGILPFTWVVTPQALLPTTVQTVVGVPQGTPTAPGRSQCQTAVNSNGNVSGLGVTPGAAGANPPRPSSAEKKGPSFQGGGVPLGKAADHSTILLPGTSVSPGCTSSSISSVAPACSNGFSKASDSAAPTAPPRDTPALGAVVLPQTQPPANTHGADPQQSSGCFAAPALKNRPIASKPPAAQPEDVPPQPSASSAERNLLDLSLISLEEEGLVREWLSGKQGVQVPSLQTRLPYLPPFLGNIKTLSKLLLQKAALEEQASSLLPSDATEDGGTRDVFHAIGELVQQKLGDNPAYLLLKARFLAAFTLPAVLATLPPPKVTTTLSASRKQYEESDEEEWQSEKEVSE</sequence>
<dbReference type="GO" id="GO:0000978">
    <property type="term" value="F:RNA polymerase II cis-regulatory region sequence-specific DNA binding"/>
    <property type="evidence" value="ECO:0007669"/>
    <property type="project" value="TreeGrafter"/>
</dbReference>
<gene>
    <name evidence="15" type="primary">Snapc4</name>
    <name evidence="15" type="ORF">ONYCOR_R10122</name>
</gene>
<dbReference type="PANTHER" id="PTHR46621">
    <property type="entry name" value="SNRNA-ACTIVATING PROTEIN COMPLEX SUBUNIT 4"/>
    <property type="match status" value="1"/>
</dbReference>
<feature type="domain" description="Myb-like" evidence="12">
    <location>
        <begin position="350"/>
        <end position="402"/>
    </location>
</feature>
<keyword evidence="4" id="KW-0238">DNA-binding</keyword>
<evidence type="ECO:0000256" key="10">
    <source>
        <dbReference type="SAM" id="Coils"/>
    </source>
</evidence>
<evidence type="ECO:0000256" key="3">
    <source>
        <dbReference type="ARBA" id="ARBA00023015"/>
    </source>
</evidence>
<evidence type="ECO:0000256" key="1">
    <source>
        <dbReference type="ARBA" id="ARBA00022553"/>
    </source>
</evidence>